<evidence type="ECO:0000313" key="2">
    <source>
        <dbReference type="Proteomes" id="UP001732700"/>
    </source>
</evidence>
<dbReference type="Proteomes" id="UP001732700">
    <property type="component" value="Chromosome 5A"/>
</dbReference>
<reference evidence="1" key="1">
    <citation type="submission" date="2021-05" db="EMBL/GenBank/DDBJ databases">
        <authorList>
            <person name="Scholz U."/>
            <person name="Mascher M."/>
            <person name="Fiebig A."/>
        </authorList>
    </citation>
    <scope>NUCLEOTIDE SEQUENCE [LARGE SCALE GENOMIC DNA]</scope>
</reference>
<organism evidence="1 2">
    <name type="scientific">Avena sativa</name>
    <name type="common">Oat</name>
    <dbReference type="NCBI Taxonomy" id="4498"/>
    <lineage>
        <taxon>Eukaryota</taxon>
        <taxon>Viridiplantae</taxon>
        <taxon>Streptophyta</taxon>
        <taxon>Embryophyta</taxon>
        <taxon>Tracheophyta</taxon>
        <taxon>Spermatophyta</taxon>
        <taxon>Magnoliopsida</taxon>
        <taxon>Liliopsida</taxon>
        <taxon>Poales</taxon>
        <taxon>Poaceae</taxon>
        <taxon>BOP clade</taxon>
        <taxon>Pooideae</taxon>
        <taxon>Poodae</taxon>
        <taxon>Poeae</taxon>
        <taxon>Poeae Chloroplast Group 1 (Aveneae type)</taxon>
        <taxon>Aveninae</taxon>
        <taxon>Avena</taxon>
    </lineage>
</organism>
<sequence>MVELSSRCLAFAEVVVTMVCPMLLTLSLKKDKEPVLPMPILAVAGATVVTGICPLLACCISKTERYRTVGARWPSVTRGLASTISSTCLLVLSCWLALRLVSENFVMFAGFLSGVCLLLRAVTYWTRSAEDRRGLPEKKGDAPVAADEEKEKELRSMVDKSHEFLSGVTGILFLGLGGLALEGLLSTRNGAGDALRPHMTVSLFICAFGVTLMSVQMIPPRGAAEKAGVVYFSDFTVAVGTAALLVTIMVKLMGIVGLLFLIFPVIIFVHLLYTVKVNAWRPPPAAKEQPALAARENGGTKHPTASPPSPTPDSNGDKDNLGEESKPAPMGLTKVTLTGFLAVSVKAISGGSPSEWTVCCFLLFAAAAIASGVSWRLLTHTHKMSRVGRRSAVDEAANVASFCTHFCVAVATVLFAVMAWKAGSAKECAHVSQVTCVQLNSTLDVQRVKDMCSCIF</sequence>
<keyword evidence="2" id="KW-1185">Reference proteome</keyword>
<accession>A0ACD5XPI4</accession>
<name>A0ACD5XPI4_AVESA</name>
<reference evidence="1" key="2">
    <citation type="submission" date="2025-09" db="UniProtKB">
        <authorList>
            <consortium name="EnsemblPlants"/>
        </authorList>
    </citation>
    <scope>IDENTIFICATION</scope>
</reference>
<evidence type="ECO:0000313" key="1">
    <source>
        <dbReference type="EnsemblPlants" id="AVESA.00010b.r2.5AG0832130.1.CDS"/>
    </source>
</evidence>
<dbReference type="EnsemblPlants" id="AVESA.00010b.r2.5AG0832130.1">
    <property type="protein sequence ID" value="AVESA.00010b.r2.5AG0832130.1.CDS"/>
    <property type="gene ID" value="AVESA.00010b.r2.5AG0832130"/>
</dbReference>
<protein>
    <submittedName>
        <fullName evidence="1">Uncharacterized protein</fullName>
    </submittedName>
</protein>
<proteinExistence type="predicted"/>